<sequence>MVNSYKFSDDVTDAIRQKAIACLEEWDCIGKDKVLDVYPLAGGANNINLVVADGQKQWAVKLRDPGAEHFNNAALVDAIHGQVEASRLGVAPSIYAYSPTGDFISEFIVGETLRPATIREKDYAAQMVEAMRKLHKADPGRRRFDVFEDIRVFLRGVEVVNGSLPEGFDECWMAAQALEAVLVRSNPPMGFIHGDLVPQNFLMCEQGVKFVDFDYCGYSLTALDLAGATSQAEMTPNETEHFLKLYDPDLDDGQRARVGILRFVNALREVSWAAMAEPRMSDRATLLTGWSYKHHSDVNMELAKEFLAATPLNEVAARAAVVRPGALF</sequence>
<evidence type="ECO:0000313" key="2">
    <source>
        <dbReference type="EMBL" id="OCX21466.1"/>
    </source>
</evidence>
<dbReference type="Gene3D" id="3.90.1200.10">
    <property type="match status" value="1"/>
</dbReference>
<dbReference type="PANTHER" id="PTHR22603">
    <property type="entry name" value="CHOLINE/ETHANOALAMINE KINASE"/>
    <property type="match status" value="1"/>
</dbReference>
<evidence type="ECO:0000313" key="3">
    <source>
        <dbReference type="Proteomes" id="UP000094412"/>
    </source>
</evidence>
<dbReference type="GO" id="GO:0006646">
    <property type="term" value="P:phosphatidylethanolamine biosynthetic process"/>
    <property type="evidence" value="ECO:0007669"/>
    <property type="project" value="TreeGrafter"/>
</dbReference>
<dbReference type="AlphaFoldDB" id="A0A1C2E3I2"/>
<dbReference type="EMBL" id="MDEO01000028">
    <property type="protein sequence ID" value="OCX21466.1"/>
    <property type="molecule type" value="Genomic_DNA"/>
</dbReference>
<dbReference type="Pfam" id="PF01636">
    <property type="entry name" value="APH"/>
    <property type="match status" value="1"/>
</dbReference>
<comment type="caution">
    <text evidence="2">The sequence shown here is derived from an EMBL/GenBank/DDBJ whole genome shotgun (WGS) entry which is preliminary data.</text>
</comment>
<dbReference type="PANTHER" id="PTHR22603:SF66">
    <property type="entry name" value="ETHANOLAMINE KINASE"/>
    <property type="match status" value="1"/>
</dbReference>
<organism evidence="2 3">
    <name type="scientific">Mesorhizobium hungaricum</name>
    <dbReference type="NCBI Taxonomy" id="1566387"/>
    <lineage>
        <taxon>Bacteria</taxon>
        <taxon>Pseudomonadati</taxon>
        <taxon>Pseudomonadota</taxon>
        <taxon>Alphaproteobacteria</taxon>
        <taxon>Hyphomicrobiales</taxon>
        <taxon>Phyllobacteriaceae</taxon>
        <taxon>Mesorhizobium</taxon>
    </lineage>
</organism>
<dbReference type="InterPro" id="IPR002575">
    <property type="entry name" value="Aminoglycoside_PTrfase"/>
</dbReference>
<dbReference type="Gene3D" id="3.30.200.20">
    <property type="entry name" value="Phosphorylase Kinase, domain 1"/>
    <property type="match status" value="1"/>
</dbReference>
<accession>A0A1C2E3I2</accession>
<evidence type="ECO:0000259" key="1">
    <source>
        <dbReference type="Pfam" id="PF01636"/>
    </source>
</evidence>
<dbReference type="GO" id="GO:0005737">
    <property type="term" value="C:cytoplasm"/>
    <property type="evidence" value="ECO:0007669"/>
    <property type="project" value="TreeGrafter"/>
</dbReference>
<dbReference type="SUPFAM" id="SSF56112">
    <property type="entry name" value="Protein kinase-like (PK-like)"/>
    <property type="match status" value="1"/>
</dbReference>
<reference evidence="2 3" key="1">
    <citation type="submission" date="2016-08" db="EMBL/GenBank/DDBJ databases">
        <title>Whole genome sequence of Mesorhizobium sp. strain UASWS1009 isolated from industrial sewage.</title>
        <authorList>
            <person name="Crovadore J."/>
            <person name="Calmin G."/>
            <person name="Chablais R."/>
            <person name="Cochard B."/>
            <person name="Lefort F."/>
        </authorList>
    </citation>
    <scope>NUCLEOTIDE SEQUENCE [LARGE SCALE GENOMIC DNA]</scope>
    <source>
        <strain evidence="2 3">UASWS1009</strain>
    </source>
</reference>
<keyword evidence="3" id="KW-1185">Reference proteome</keyword>
<proteinExistence type="predicted"/>
<gene>
    <name evidence="2" type="ORF">QV13_07360</name>
</gene>
<dbReference type="STRING" id="1566387.QV13_07360"/>
<dbReference type="GO" id="GO:0004305">
    <property type="term" value="F:ethanolamine kinase activity"/>
    <property type="evidence" value="ECO:0007669"/>
    <property type="project" value="TreeGrafter"/>
</dbReference>
<protein>
    <recommendedName>
        <fullName evidence="1">Aminoglycoside phosphotransferase domain-containing protein</fullName>
    </recommendedName>
</protein>
<feature type="domain" description="Aminoglycoside phosphotransferase" evidence="1">
    <location>
        <begin position="39"/>
        <end position="238"/>
    </location>
</feature>
<name>A0A1C2E3I2_9HYPH</name>
<dbReference type="OrthoDB" id="241498at2"/>
<dbReference type="InterPro" id="IPR011009">
    <property type="entry name" value="Kinase-like_dom_sf"/>
</dbReference>
<dbReference type="Proteomes" id="UP000094412">
    <property type="component" value="Unassembled WGS sequence"/>
</dbReference>